<protein>
    <submittedName>
        <fullName evidence="2">NERD domain-containing protein</fullName>
    </submittedName>
</protein>
<name>A0A726AQF7_SALEP</name>
<dbReference type="InterPro" id="IPR011335">
    <property type="entry name" value="Restrct_endonuc-II-like"/>
</dbReference>
<evidence type="ECO:0000259" key="1">
    <source>
        <dbReference type="Pfam" id="PF08378"/>
    </source>
</evidence>
<dbReference type="InterPro" id="IPR011528">
    <property type="entry name" value="NERD"/>
</dbReference>
<organism evidence="2">
    <name type="scientific">Salmonella enteritidis PT4 (strain P125109)</name>
    <dbReference type="NCBI Taxonomy" id="550537"/>
    <lineage>
        <taxon>Bacteria</taxon>
        <taxon>Pseudomonadati</taxon>
        <taxon>Pseudomonadota</taxon>
        <taxon>Gammaproteobacteria</taxon>
        <taxon>Enterobacterales</taxon>
        <taxon>Enterobacteriaceae</taxon>
        <taxon>Salmonella</taxon>
    </lineage>
</organism>
<proteinExistence type="predicted"/>
<feature type="domain" description="NERD" evidence="1">
    <location>
        <begin position="2"/>
        <end position="67"/>
    </location>
</feature>
<feature type="non-terminal residue" evidence="2">
    <location>
        <position position="1"/>
    </location>
</feature>
<reference evidence="2" key="2">
    <citation type="submission" date="2019-01" db="EMBL/GenBank/DDBJ databases">
        <authorList>
            <consortium name="NCBI Pathogen Detection Project"/>
        </authorList>
    </citation>
    <scope>NUCLEOTIDE SEQUENCE</scope>
    <source>
        <strain evidence="2">P125109</strain>
    </source>
</reference>
<dbReference type="Pfam" id="PF08378">
    <property type="entry name" value="NERD"/>
    <property type="match status" value="1"/>
</dbReference>
<dbReference type="AlphaFoldDB" id="A0A726AQF7"/>
<dbReference type="EMBL" id="DAAQVY010000081">
    <property type="protein sequence ID" value="HAE1097136.1"/>
    <property type="molecule type" value="Genomic_DNA"/>
</dbReference>
<accession>A0A726AQF7</accession>
<reference evidence="2" key="1">
    <citation type="journal article" date="2018" name="Genome Biol.">
        <title>SKESA: strategic k-mer extension for scrupulous assemblies.</title>
        <authorList>
            <person name="Souvorov A."/>
            <person name="Agarwala R."/>
            <person name="Lipman D.J."/>
        </authorList>
    </citation>
    <scope>NUCLEOTIDE SEQUENCE</scope>
    <source>
        <strain evidence="2">P125109</strain>
    </source>
</reference>
<dbReference type="SUPFAM" id="SSF52980">
    <property type="entry name" value="Restriction endonuclease-like"/>
    <property type="match status" value="1"/>
</dbReference>
<sequence length="143" mass="17298">NIYINREYKINGKHAEADVVLESSDDIYIIECKNVKVLPSTELTRWMKERVPIINSYYKINNLEKKNIHHYLWVTGNVYNKDLKRLDSFKNNNKNIDVDYLFGEHLDDFFYKKKRVFNLYRKVISPDYKKGVMPDFELEDDFF</sequence>
<comment type="caution">
    <text evidence="2">The sequence shown here is derived from an EMBL/GenBank/DDBJ whole genome shotgun (WGS) entry which is preliminary data.</text>
</comment>
<gene>
    <name evidence="2" type="ORF">G2853_24730</name>
</gene>
<evidence type="ECO:0000313" key="2">
    <source>
        <dbReference type="EMBL" id="HAE1097136.1"/>
    </source>
</evidence>